<evidence type="ECO:0000313" key="2">
    <source>
        <dbReference type="EMBL" id="AML51030.1"/>
    </source>
</evidence>
<organism evidence="2 3">
    <name type="scientific">Falsihalocynthiibacter arcticus</name>
    <dbReference type="NCBI Taxonomy" id="1579316"/>
    <lineage>
        <taxon>Bacteria</taxon>
        <taxon>Pseudomonadati</taxon>
        <taxon>Pseudomonadota</taxon>
        <taxon>Alphaproteobacteria</taxon>
        <taxon>Rhodobacterales</taxon>
        <taxon>Roseobacteraceae</taxon>
        <taxon>Falsihalocynthiibacter</taxon>
    </lineage>
</organism>
<dbReference type="KEGG" id="hat:RC74_06855"/>
<dbReference type="EMBL" id="CP014327">
    <property type="protein sequence ID" value="AML51030.1"/>
    <property type="molecule type" value="Genomic_DNA"/>
</dbReference>
<sequence length="119" mass="13082">MNSTHPATLAVELELLLDKERENILAGAIENFAKFTQAKALLTEKLLKEPAPEAAILARIRIKASRNQRLLGAAVCAIRSVNGRLTAIRGQNKALSTYTNTGQRQQLGSNGNVRFERRT</sequence>
<keyword evidence="3" id="KW-1185">Reference proteome</keyword>
<dbReference type="Proteomes" id="UP000070371">
    <property type="component" value="Chromosome"/>
</dbReference>
<protein>
    <recommendedName>
        <fullName evidence="4">Flagellar biosynthesis protein FlgN</fullName>
    </recommendedName>
</protein>
<evidence type="ECO:0000313" key="3">
    <source>
        <dbReference type="Proteomes" id="UP000070371"/>
    </source>
</evidence>
<dbReference type="AlphaFoldDB" id="A0A126UYA9"/>
<evidence type="ECO:0008006" key="4">
    <source>
        <dbReference type="Google" id="ProtNLM"/>
    </source>
</evidence>
<dbReference type="STRING" id="1579316.RC74_06855"/>
<feature type="compositionally biased region" description="Polar residues" evidence="1">
    <location>
        <begin position="99"/>
        <end position="112"/>
    </location>
</feature>
<reference evidence="2 3" key="1">
    <citation type="submission" date="2016-02" db="EMBL/GenBank/DDBJ databases">
        <title>Complete genome sequence of Halocynthiibacter arcticus PAMC 20958t from arctic marine sediment.</title>
        <authorList>
            <person name="Lee Y.M."/>
            <person name="Baek K."/>
            <person name="Lee H.K."/>
            <person name="Shin S.C."/>
        </authorList>
    </citation>
    <scope>NUCLEOTIDE SEQUENCE [LARGE SCALE GENOMIC DNA]</scope>
    <source>
        <strain evidence="2">PAMC 20958</strain>
    </source>
</reference>
<proteinExistence type="predicted"/>
<gene>
    <name evidence="2" type="ORF">RC74_06855</name>
</gene>
<dbReference type="RefSeq" id="WP_039003969.1">
    <property type="nucleotide sequence ID" value="NZ_CP014327.1"/>
</dbReference>
<name>A0A126UYA9_9RHOB</name>
<feature type="region of interest" description="Disordered" evidence="1">
    <location>
        <begin position="99"/>
        <end position="119"/>
    </location>
</feature>
<accession>A0A126UYA9</accession>
<evidence type="ECO:0000256" key="1">
    <source>
        <dbReference type="SAM" id="MobiDB-lite"/>
    </source>
</evidence>